<dbReference type="InterPro" id="IPR004888">
    <property type="entry name" value="Glycoside_hydrolase_63"/>
</dbReference>
<sequence>MEPQSIYQRPEVMRAYADRLLGEVEEFMEEVCIGALSMEGGRRSIEEALDLLQTSHASYGAPDAALGNIAEKVSTAIPVVAERVAVPKKAGLVNPADWLPPDRRAVFEDLPSLRRPELQWRSVVAACHRVSQAEEARLVERLMKSDMVTLLPESVFPRDSRGRLMLGGFFCVGKNEKEDRLIFDRRPENATMERLRWAKLPAGACFCRVLLEPHEFLRGSGDDLRNYYYTLQLPSNWIRYNGVGRRVAPELVAKFGGDPSIPHRMALRVLGMGDTNACDIAQGMHEHLLQSVGLLSKETKLIYGQHVPRGPLLEGVYLDDLLVVAKVACAHQVPIDGTFVPPLAQATDVDVDHCARAERAYAAAGLERAVHKSFRCATSFKAWGAEVDGVTGRVGAPKSVRQQVWTLLWRVILGGATTKGVLQPTDATPTAGGATVANVPPALAQELWRHSDVRGEAVRLDSGEACSSAAEEPRQPSVFASSVATVVQWEVQSSYSFKQTSHINLQEARALKKEIVAIASDPKAAGTIQICLNDSRVVIGAASKGRSSSFKLNGILRTMLPFLIFGDISLALLWGDERNAEVRLGNRLWRLGEKCCSDFIVGGVEAQSGRRVFFDWQRSKAAPSGEPRGWTEDLGSSIPRFLNAVYAVKPGWKAEVNSKEAPAPVEPLPLRALPLNKATRWYHNLSQVGTFLQSYWRTVCGTLLLLCFPRILAALVALVIRLMIRALAATSMRILQEVWSEFGGVVQQLASMTSAVEQLMVQNLERLLGGPLAPAEHPPVAVGLGGPETSLDIEAQAFAEDVTRSWEDIEGLSKYHDKNPYAFGDGPPLQYDPAEDRATTIIMGGNSNWRGPVWFPINYLLIESLQKFHQYYGDDYLVEFPTGSGQKARLEDAKNSWLAQMNILKIADELSERLIKIFERDQDGYRPGMNLHPKMKEDHFHENILFYEYFHGDNGRGVGSSHQTGWTGLVAKLPLWHC</sequence>
<dbReference type="InterPro" id="IPR008928">
    <property type="entry name" value="6-hairpin_glycosidase_sf"/>
</dbReference>
<reference evidence="1 2" key="1">
    <citation type="submission" date="2024-02" db="EMBL/GenBank/DDBJ databases">
        <authorList>
            <person name="Chen Y."/>
            <person name="Shah S."/>
            <person name="Dougan E. K."/>
            <person name="Thang M."/>
            <person name="Chan C."/>
        </authorList>
    </citation>
    <scope>NUCLEOTIDE SEQUENCE [LARGE SCALE GENOMIC DNA]</scope>
</reference>
<dbReference type="EMBL" id="CAXAMM010023392">
    <property type="protein sequence ID" value="CAK9053588.1"/>
    <property type="molecule type" value="Genomic_DNA"/>
</dbReference>
<protein>
    <submittedName>
        <fullName evidence="1">Uncharacterized protein YMR196W</fullName>
    </submittedName>
</protein>
<gene>
    <name evidence="1" type="ORF">SCF082_LOCUS29176</name>
</gene>
<dbReference type="PANTHER" id="PTHR10412">
    <property type="entry name" value="MANNOSYL-OLIGOSACCHARIDE GLUCOSIDASE"/>
    <property type="match status" value="1"/>
</dbReference>
<dbReference type="Proteomes" id="UP001642464">
    <property type="component" value="Unassembled WGS sequence"/>
</dbReference>
<dbReference type="Gene3D" id="1.50.10.10">
    <property type="match status" value="1"/>
</dbReference>
<evidence type="ECO:0000313" key="2">
    <source>
        <dbReference type="Proteomes" id="UP001642464"/>
    </source>
</evidence>
<organism evidence="1 2">
    <name type="scientific">Durusdinium trenchii</name>
    <dbReference type="NCBI Taxonomy" id="1381693"/>
    <lineage>
        <taxon>Eukaryota</taxon>
        <taxon>Sar</taxon>
        <taxon>Alveolata</taxon>
        <taxon>Dinophyceae</taxon>
        <taxon>Suessiales</taxon>
        <taxon>Symbiodiniaceae</taxon>
        <taxon>Durusdinium</taxon>
    </lineage>
</organism>
<keyword evidence="2" id="KW-1185">Reference proteome</keyword>
<dbReference type="InterPro" id="IPR012341">
    <property type="entry name" value="6hp_glycosidase-like_sf"/>
</dbReference>
<comment type="caution">
    <text evidence="1">The sequence shown here is derived from an EMBL/GenBank/DDBJ whole genome shotgun (WGS) entry which is preliminary data.</text>
</comment>
<proteinExistence type="predicted"/>
<name>A0ABP0MQV7_9DINO</name>
<dbReference type="SUPFAM" id="SSF48208">
    <property type="entry name" value="Six-hairpin glycosidases"/>
    <property type="match status" value="1"/>
</dbReference>
<accession>A0ABP0MQV7</accession>
<evidence type="ECO:0000313" key="1">
    <source>
        <dbReference type="EMBL" id="CAK9053588.1"/>
    </source>
</evidence>
<dbReference type="PANTHER" id="PTHR10412:SF10">
    <property type="entry name" value="GLYCOSYL HYDROLASE FAMILY 63 C-TERMINAL DOMAIN-CONTAINING PROTEIN"/>
    <property type="match status" value="1"/>
</dbReference>